<proteinExistence type="inferred from homology"/>
<name>A0ABW1GCS3_9ACTN</name>
<dbReference type="RefSeq" id="WP_344513747.1">
    <property type="nucleotide sequence ID" value="NZ_BAAATU010000027.1"/>
</dbReference>
<keyword evidence="2 3" id="KW-0456">Lyase</keyword>
<sequence>MSTATSAWFDCSSGASGDMLLGALLDAGASVTAVRRAVEAVAPGDIRIRAEKVLRCGLSATKVHVDTATRTPHRTWHSIRATLAEAALPEPVRERAQSVFARLARAEAAVHGIPVDDVHFHEVGALDAIGDVVGTCAAHHDLGITGATATPIALGSGRARSAHGEIPVPVPAVLRLLADHGAPARSGGAPFEMCTPTGAALVLALCADWGPMPEFRLLGGGVGAGTRDLPDTPNVVRVVLGAAAPDAFRDARDDTPPGTDAMVLDANVDDLDPRIWPHVLARLMELGASDAWLTPILMKKGRPAHTLSVLCAPSVLPAVRELVLTETSSIGAREYRVTKRELEREITTVAVGTAAVRVKVARHLGRVVNVQPEYEDVAAAAEHLGIPLKTALAGSIAAAEGLAEDKRAGS</sequence>
<dbReference type="Proteomes" id="UP001596200">
    <property type="component" value="Unassembled WGS sequence"/>
</dbReference>
<dbReference type="HAMAP" id="MF_01074">
    <property type="entry name" value="LarC"/>
    <property type="match status" value="1"/>
</dbReference>
<dbReference type="InterPro" id="IPR002822">
    <property type="entry name" value="Ni_insertion"/>
</dbReference>
<dbReference type="PANTHER" id="PTHR36566:SF1">
    <property type="entry name" value="PYRIDINIUM-3,5-BISTHIOCARBOXYLIC ACID MONONUCLEOTIDE NICKEL INSERTION PROTEIN"/>
    <property type="match status" value="1"/>
</dbReference>
<keyword evidence="4" id="KW-1185">Reference proteome</keyword>
<dbReference type="Gene3D" id="3.10.20.300">
    <property type="entry name" value="mk0293 like domain"/>
    <property type="match status" value="1"/>
</dbReference>
<dbReference type="PANTHER" id="PTHR36566">
    <property type="entry name" value="NICKEL INSERTION PROTEIN-RELATED"/>
    <property type="match status" value="1"/>
</dbReference>
<gene>
    <name evidence="2 3" type="primary">larC</name>
    <name evidence="3" type="ORF">ACFP1B_04060</name>
</gene>
<comment type="function">
    <text evidence="2">Involved in the biosynthesis of a nickel-pincer cofactor ((SCS)Ni(II) pincer complex). Binds Ni(2+), and functions in nickel delivery to pyridinium-3,5-bisthiocarboxylic acid mononucleotide (P2TMN), to form the mature cofactor. Is thus probably required for the activation of nickel-pincer cofactor-dependent enzymes.</text>
</comment>
<evidence type="ECO:0000256" key="1">
    <source>
        <dbReference type="ARBA" id="ARBA00022596"/>
    </source>
</evidence>
<dbReference type="Gene3D" id="3.30.70.1380">
    <property type="entry name" value="Transcriptional regulatory protein pf0864 domain like"/>
    <property type="match status" value="1"/>
</dbReference>
<reference evidence="4" key="1">
    <citation type="journal article" date="2019" name="Int. J. Syst. Evol. Microbiol.">
        <title>The Global Catalogue of Microorganisms (GCM) 10K type strain sequencing project: providing services to taxonomists for standard genome sequencing and annotation.</title>
        <authorList>
            <consortium name="The Broad Institute Genomics Platform"/>
            <consortium name="The Broad Institute Genome Sequencing Center for Infectious Disease"/>
            <person name="Wu L."/>
            <person name="Ma J."/>
        </authorList>
    </citation>
    <scope>NUCLEOTIDE SEQUENCE [LARGE SCALE GENOMIC DNA]</scope>
    <source>
        <strain evidence="4">JCM 4147</strain>
    </source>
</reference>
<organism evidence="3 4">
    <name type="scientific">Streptomyces pulveraceus</name>
    <dbReference type="NCBI Taxonomy" id="68258"/>
    <lineage>
        <taxon>Bacteria</taxon>
        <taxon>Bacillati</taxon>
        <taxon>Actinomycetota</taxon>
        <taxon>Actinomycetes</taxon>
        <taxon>Kitasatosporales</taxon>
        <taxon>Streptomycetaceae</taxon>
        <taxon>Streptomyces</taxon>
    </lineage>
</organism>
<dbReference type="Pfam" id="PF01969">
    <property type="entry name" value="Ni_insertion"/>
    <property type="match status" value="1"/>
</dbReference>
<evidence type="ECO:0000313" key="4">
    <source>
        <dbReference type="Proteomes" id="UP001596200"/>
    </source>
</evidence>
<comment type="similarity">
    <text evidence="2">Belongs to the LarC family.</text>
</comment>
<comment type="catalytic activity">
    <reaction evidence="2">
        <text>Ni(II)-pyridinium-3,5-bisthiocarboxylate mononucleotide = pyridinium-3,5-bisthiocarboxylate mononucleotide + Ni(2+)</text>
        <dbReference type="Rhea" id="RHEA:54784"/>
        <dbReference type="ChEBI" id="CHEBI:49786"/>
        <dbReference type="ChEBI" id="CHEBI:137372"/>
        <dbReference type="ChEBI" id="CHEBI:137373"/>
        <dbReference type="EC" id="4.99.1.12"/>
    </reaction>
</comment>
<dbReference type="EC" id="4.99.1.12" evidence="2"/>
<dbReference type="NCBIfam" id="TIGR00299">
    <property type="entry name" value="nickel pincer cofactor biosynthesis protein LarC"/>
    <property type="match status" value="1"/>
</dbReference>
<keyword evidence="1 2" id="KW-0533">Nickel</keyword>
<protein>
    <recommendedName>
        <fullName evidence="2">Pyridinium-3,5-bisthiocarboxylic acid mononucleotide nickel insertion protein</fullName>
        <shortName evidence="2">P2TMN nickel insertion protein</shortName>
        <ecNumber evidence="2">4.99.1.12</ecNumber>
    </recommendedName>
    <alternativeName>
        <fullName evidence="2">Nickel-pincer cofactor biosynthesis protein LarC</fullName>
    </alternativeName>
</protein>
<accession>A0ABW1GCS3</accession>
<dbReference type="EMBL" id="JBHSPU010000003">
    <property type="protein sequence ID" value="MFC5912615.1"/>
    <property type="molecule type" value="Genomic_DNA"/>
</dbReference>
<evidence type="ECO:0000313" key="3">
    <source>
        <dbReference type="EMBL" id="MFC5912615.1"/>
    </source>
</evidence>
<dbReference type="GO" id="GO:0016829">
    <property type="term" value="F:lyase activity"/>
    <property type="evidence" value="ECO:0007669"/>
    <property type="project" value="UniProtKB-KW"/>
</dbReference>
<comment type="caution">
    <text evidence="3">The sequence shown here is derived from an EMBL/GenBank/DDBJ whole genome shotgun (WGS) entry which is preliminary data.</text>
</comment>
<evidence type="ECO:0000256" key="2">
    <source>
        <dbReference type="HAMAP-Rule" id="MF_01074"/>
    </source>
</evidence>